<keyword evidence="4 7" id="KW-0812">Transmembrane</keyword>
<evidence type="ECO:0000256" key="7">
    <source>
        <dbReference type="RuleBase" id="RU363032"/>
    </source>
</evidence>
<keyword evidence="6 7" id="KW-0472">Membrane</keyword>
<keyword evidence="5 7" id="KW-1133">Transmembrane helix</keyword>
<comment type="similarity">
    <text evidence="7">Belongs to the binding-protein-dependent transport system permease family.</text>
</comment>
<dbReference type="EMBL" id="JAUDJE010000037">
    <property type="protein sequence ID" value="MDM9562021.1"/>
    <property type="molecule type" value="Genomic_DNA"/>
</dbReference>
<feature type="transmembrane region" description="Helical" evidence="7">
    <location>
        <begin position="142"/>
        <end position="164"/>
    </location>
</feature>
<evidence type="ECO:0000256" key="6">
    <source>
        <dbReference type="ARBA" id="ARBA00023136"/>
    </source>
</evidence>
<feature type="transmembrane region" description="Helical" evidence="7">
    <location>
        <begin position="109"/>
        <end position="135"/>
    </location>
</feature>
<dbReference type="SUPFAM" id="SSF161098">
    <property type="entry name" value="MetI-like"/>
    <property type="match status" value="1"/>
</dbReference>
<proteinExistence type="inferred from homology"/>
<dbReference type="CDD" id="cd06261">
    <property type="entry name" value="TM_PBP2"/>
    <property type="match status" value="1"/>
</dbReference>
<dbReference type="Pfam" id="PF12911">
    <property type="entry name" value="OppC_N"/>
    <property type="match status" value="1"/>
</dbReference>
<sequence>MNQEKTLMAGIAPTAPHDAEPDLDAQRRQAFWRRVRAHRGLQAGALIVLALLAIAVFAPWLAPHDPYAQSLAHRLVPPVWAPGGSWDYVFGTDQVGRDYLSRLIYGARISLIVGFGAACVGCLIGVTLGICAGYFGGRTDSLVSFLLTCQLALPGLLLAMALVFIIGPSLWVVIGIIGGLHWTYYLVVTRTSTMRLRQLDFVAAAKAVGSDRRQILFHEILPNLLNQIIVVFTFEVGIAVLAEAALSFLGVGIQPPTPSWGLMIAEGKMAIFHRPWLVVLPGIALFLLVIGANLLGDGLRDVTSPDKRN</sequence>
<dbReference type="PANTHER" id="PTHR43386:SF1">
    <property type="entry name" value="D,D-DIPEPTIDE TRANSPORT SYSTEM PERMEASE PROTEIN DDPC-RELATED"/>
    <property type="match status" value="1"/>
</dbReference>
<comment type="caution">
    <text evidence="9">The sequence shown here is derived from an EMBL/GenBank/DDBJ whole genome shotgun (WGS) entry which is preliminary data.</text>
</comment>
<dbReference type="PROSITE" id="PS50928">
    <property type="entry name" value="ABC_TM1"/>
    <property type="match status" value="1"/>
</dbReference>
<evidence type="ECO:0000259" key="8">
    <source>
        <dbReference type="PROSITE" id="PS50928"/>
    </source>
</evidence>
<comment type="subcellular location">
    <subcellularLocation>
        <location evidence="1 7">Cell membrane</location>
        <topology evidence="1 7">Multi-pass membrane protein</topology>
    </subcellularLocation>
</comment>
<evidence type="ECO:0000256" key="1">
    <source>
        <dbReference type="ARBA" id="ARBA00004651"/>
    </source>
</evidence>
<feature type="transmembrane region" description="Helical" evidence="7">
    <location>
        <begin position="273"/>
        <end position="295"/>
    </location>
</feature>
<dbReference type="Proteomes" id="UP001175604">
    <property type="component" value="Unassembled WGS sequence"/>
</dbReference>
<keyword evidence="3" id="KW-1003">Cell membrane</keyword>
<dbReference type="InterPro" id="IPR035906">
    <property type="entry name" value="MetI-like_sf"/>
</dbReference>
<dbReference type="InterPro" id="IPR025966">
    <property type="entry name" value="OppC_N"/>
</dbReference>
<evidence type="ECO:0000313" key="9">
    <source>
        <dbReference type="EMBL" id="MDM9562021.1"/>
    </source>
</evidence>
<dbReference type="Gene3D" id="1.10.3720.10">
    <property type="entry name" value="MetI-like"/>
    <property type="match status" value="1"/>
</dbReference>
<dbReference type="InterPro" id="IPR050366">
    <property type="entry name" value="BP-dependent_transpt_permease"/>
</dbReference>
<feature type="transmembrane region" description="Helical" evidence="7">
    <location>
        <begin position="170"/>
        <end position="188"/>
    </location>
</feature>
<feature type="transmembrane region" description="Helical" evidence="7">
    <location>
        <begin position="228"/>
        <end position="253"/>
    </location>
</feature>
<feature type="transmembrane region" description="Helical" evidence="7">
    <location>
        <begin position="43"/>
        <end position="62"/>
    </location>
</feature>
<protein>
    <submittedName>
        <fullName evidence="9">ABC transporter permease</fullName>
    </submittedName>
</protein>
<evidence type="ECO:0000256" key="2">
    <source>
        <dbReference type="ARBA" id="ARBA00022448"/>
    </source>
</evidence>
<dbReference type="Pfam" id="PF00528">
    <property type="entry name" value="BPD_transp_1"/>
    <property type="match status" value="1"/>
</dbReference>
<dbReference type="InterPro" id="IPR000515">
    <property type="entry name" value="MetI-like"/>
</dbReference>
<dbReference type="RefSeq" id="WP_249278522.1">
    <property type="nucleotide sequence ID" value="NZ_JAUDJE010000037.1"/>
</dbReference>
<evidence type="ECO:0000256" key="3">
    <source>
        <dbReference type="ARBA" id="ARBA00022475"/>
    </source>
</evidence>
<gene>
    <name evidence="9" type="ORF">QUC21_23520</name>
</gene>
<accession>A0ABT7W9Z9</accession>
<reference evidence="9" key="1">
    <citation type="submission" date="2023-06" db="EMBL/GenBank/DDBJ databases">
        <title>full genome analysis of Phenantherene degrader P3.</title>
        <authorList>
            <person name="Akbar A."/>
            <person name="Rahmeh R."/>
            <person name="Kishk M."/>
        </authorList>
    </citation>
    <scope>NUCLEOTIDE SEQUENCE</scope>
    <source>
        <strain evidence="9">P3</strain>
    </source>
</reference>
<keyword evidence="2 7" id="KW-0813">Transport</keyword>
<keyword evidence="10" id="KW-1185">Reference proteome</keyword>
<evidence type="ECO:0000313" key="10">
    <source>
        <dbReference type="Proteomes" id="UP001175604"/>
    </source>
</evidence>
<organism evidence="9 10">
    <name type="scientific">Bordetella petrii</name>
    <dbReference type="NCBI Taxonomy" id="94624"/>
    <lineage>
        <taxon>Bacteria</taxon>
        <taxon>Pseudomonadati</taxon>
        <taxon>Pseudomonadota</taxon>
        <taxon>Betaproteobacteria</taxon>
        <taxon>Burkholderiales</taxon>
        <taxon>Alcaligenaceae</taxon>
        <taxon>Bordetella</taxon>
    </lineage>
</organism>
<evidence type="ECO:0000256" key="5">
    <source>
        <dbReference type="ARBA" id="ARBA00022989"/>
    </source>
</evidence>
<name>A0ABT7W9Z9_9BORD</name>
<feature type="domain" description="ABC transmembrane type-1" evidence="8">
    <location>
        <begin position="107"/>
        <end position="296"/>
    </location>
</feature>
<dbReference type="PANTHER" id="PTHR43386">
    <property type="entry name" value="OLIGOPEPTIDE TRANSPORT SYSTEM PERMEASE PROTEIN APPC"/>
    <property type="match status" value="1"/>
</dbReference>
<evidence type="ECO:0000256" key="4">
    <source>
        <dbReference type="ARBA" id="ARBA00022692"/>
    </source>
</evidence>